<evidence type="ECO:0000313" key="2">
    <source>
        <dbReference type="EMBL" id="QGG97038.1"/>
    </source>
</evidence>
<reference evidence="2 3" key="1">
    <citation type="submission" date="2019-11" db="EMBL/GenBank/DDBJ databases">
        <authorList>
            <person name="He Y."/>
        </authorList>
    </citation>
    <scope>NUCLEOTIDE SEQUENCE [LARGE SCALE GENOMIC DNA]</scope>
    <source>
        <strain evidence="2 3">SCSIO 58843</strain>
    </source>
</reference>
<dbReference type="Pfam" id="PF00350">
    <property type="entry name" value="Dynamin_N"/>
    <property type="match status" value="1"/>
</dbReference>
<accession>A0A5Q2RJJ7</accession>
<dbReference type="InterPro" id="IPR027417">
    <property type="entry name" value="P-loop_NTPase"/>
</dbReference>
<evidence type="ECO:0000313" key="3">
    <source>
        <dbReference type="Proteomes" id="UP000334019"/>
    </source>
</evidence>
<keyword evidence="3" id="KW-1185">Reference proteome</keyword>
<dbReference type="GO" id="GO:0005525">
    <property type="term" value="F:GTP binding"/>
    <property type="evidence" value="ECO:0007669"/>
    <property type="project" value="InterPro"/>
</dbReference>
<proteinExistence type="predicted"/>
<name>A0A5Q2RJJ7_9ACTN</name>
<dbReference type="InterPro" id="IPR005662">
    <property type="entry name" value="GTPase_Era-like"/>
</dbReference>
<dbReference type="Gene3D" id="3.40.50.300">
    <property type="entry name" value="P-loop containing nucleotide triphosphate hydrolases"/>
    <property type="match status" value="1"/>
</dbReference>
<dbReference type="InterPro" id="IPR045063">
    <property type="entry name" value="Dynamin_N"/>
</dbReference>
<dbReference type="SUPFAM" id="SSF52540">
    <property type="entry name" value="P-loop containing nucleoside triphosphate hydrolases"/>
    <property type="match status" value="1"/>
</dbReference>
<dbReference type="GO" id="GO:0005829">
    <property type="term" value="C:cytosol"/>
    <property type="evidence" value="ECO:0007669"/>
    <property type="project" value="TreeGrafter"/>
</dbReference>
<dbReference type="PANTHER" id="PTHR42698">
    <property type="entry name" value="GTPASE ERA"/>
    <property type="match status" value="1"/>
</dbReference>
<organism evidence="2 3">
    <name type="scientific">Actinomarinicola tropica</name>
    <dbReference type="NCBI Taxonomy" id="2789776"/>
    <lineage>
        <taxon>Bacteria</taxon>
        <taxon>Bacillati</taxon>
        <taxon>Actinomycetota</taxon>
        <taxon>Acidimicrobiia</taxon>
        <taxon>Acidimicrobiales</taxon>
        <taxon>Iamiaceae</taxon>
        <taxon>Actinomarinicola</taxon>
    </lineage>
</organism>
<gene>
    <name evidence="2" type="ORF">GH723_08295</name>
</gene>
<protein>
    <submittedName>
        <fullName evidence="2">ABC transporter</fullName>
    </submittedName>
</protein>
<dbReference type="GO" id="GO:0019843">
    <property type="term" value="F:rRNA binding"/>
    <property type="evidence" value="ECO:0007669"/>
    <property type="project" value="TreeGrafter"/>
</dbReference>
<dbReference type="GO" id="GO:0000028">
    <property type="term" value="P:ribosomal small subunit assembly"/>
    <property type="evidence" value="ECO:0007669"/>
    <property type="project" value="TreeGrafter"/>
</dbReference>
<dbReference type="GO" id="GO:0043024">
    <property type="term" value="F:ribosomal small subunit binding"/>
    <property type="evidence" value="ECO:0007669"/>
    <property type="project" value="TreeGrafter"/>
</dbReference>
<dbReference type="Proteomes" id="UP000334019">
    <property type="component" value="Chromosome"/>
</dbReference>
<sequence length="551" mass="58856">MRSRLDGASLPLATDGADDARRLAGDVLRQLDDYVVPRLRDIDAPVLAVVGGSTGSGKSTLVNSLVGRQVTTPGVLRPTTRSPVLVHHPDAARWFDDDRVLGSFARVRGGQAAGPQQLELVDAEALPPDLALLDAPDVDSVVDLNRETAVHLLDAADLWIFVTTAARYADAVPWEHLRGAATRGVGIGLVLNRVPSGSSDEVGPHLRTMLDDAGLDGAPLFVVEEQPLVAGRLPEEAVAPLRTWIGSLAGDHAARDELVRRSLVGAIDDLVRRTDHVAAVVDHQVAVAAWLEQGAVESFVDCRRRLSEDVRDGTVMRGEVLARWQDLVGTGELLRQLQSRIGQWRDAVAARLTGRARSVERFQGAVESGIEVLVAERVAAAVERTCLLWRSESGGAALLDAHDDLRRPSEDLGSRTARTVREWQGALLDMLREEGSGKRTTAKVLSYGLNGVALVLMVGVFAQTGGLTGAEVAIAGGSTAVGSTLLEALLGDQAVRRLTLRARADLDRRLDEVIGAEQERYTRTLDASRPDPGDADGLRAAGAELRAQVAT</sequence>
<dbReference type="KEGG" id="atq:GH723_08295"/>
<dbReference type="EMBL" id="CP045851">
    <property type="protein sequence ID" value="QGG97038.1"/>
    <property type="molecule type" value="Genomic_DNA"/>
</dbReference>
<dbReference type="PANTHER" id="PTHR42698:SF1">
    <property type="entry name" value="GTPASE ERA, MITOCHONDRIAL"/>
    <property type="match status" value="1"/>
</dbReference>
<feature type="domain" description="Dynamin N-terminal" evidence="1">
    <location>
        <begin position="49"/>
        <end position="167"/>
    </location>
</feature>
<dbReference type="AlphaFoldDB" id="A0A5Q2RJJ7"/>
<evidence type="ECO:0000259" key="1">
    <source>
        <dbReference type="Pfam" id="PF00350"/>
    </source>
</evidence>